<proteinExistence type="predicted"/>
<evidence type="ECO:0000313" key="1">
    <source>
        <dbReference type="EMBL" id="POO02850.1"/>
    </source>
</evidence>
<dbReference type="AlphaFoldDB" id="A0A2P5FYI0"/>
<organism evidence="1 2">
    <name type="scientific">Trema orientale</name>
    <name type="common">Charcoal tree</name>
    <name type="synonym">Celtis orientalis</name>
    <dbReference type="NCBI Taxonomy" id="63057"/>
    <lineage>
        <taxon>Eukaryota</taxon>
        <taxon>Viridiplantae</taxon>
        <taxon>Streptophyta</taxon>
        <taxon>Embryophyta</taxon>
        <taxon>Tracheophyta</taxon>
        <taxon>Spermatophyta</taxon>
        <taxon>Magnoliopsida</taxon>
        <taxon>eudicotyledons</taxon>
        <taxon>Gunneridae</taxon>
        <taxon>Pentapetalae</taxon>
        <taxon>rosids</taxon>
        <taxon>fabids</taxon>
        <taxon>Rosales</taxon>
        <taxon>Cannabaceae</taxon>
        <taxon>Trema</taxon>
    </lineage>
</organism>
<reference evidence="2" key="1">
    <citation type="submission" date="2016-06" db="EMBL/GenBank/DDBJ databases">
        <title>Parallel loss of symbiosis genes in relatives of nitrogen-fixing non-legume Parasponia.</title>
        <authorList>
            <person name="Van Velzen R."/>
            <person name="Holmer R."/>
            <person name="Bu F."/>
            <person name="Rutten L."/>
            <person name="Van Zeijl A."/>
            <person name="Liu W."/>
            <person name="Santuari L."/>
            <person name="Cao Q."/>
            <person name="Sharma T."/>
            <person name="Shen D."/>
            <person name="Roswanjaya Y."/>
            <person name="Wardhani T."/>
            <person name="Kalhor M.S."/>
            <person name="Jansen J."/>
            <person name="Van den Hoogen J."/>
            <person name="Gungor B."/>
            <person name="Hartog M."/>
            <person name="Hontelez J."/>
            <person name="Verver J."/>
            <person name="Yang W.-C."/>
            <person name="Schijlen E."/>
            <person name="Repin R."/>
            <person name="Schilthuizen M."/>
            <person name="Schranz E."/>
            <person name="Heidstra R."/>
            <person name="Miyata K."/>
            <person name="Fedorova E."/>
            <person name="Kohlen W."/>
            <person name="Bisseling T."/>
            <person name="Smit S."/>
            <person name="Geurts R."/>
        </authorList>
    </citation>
    <scope>NUCLEOTIDE SEQUENCE [LARGE SCALE GENOMIC DNA]</scope>
    <source>
        <strain evidence="2">cv. RG33-2</strain>
    </source>
</reference>
<keyword evidence="2" id="KW-1185">Reference proteome</keyword>
<sequence length="77" mass="8695">MLKGQEGFGAILFTGRSLPSWLTGSSVVRLIWAPFVPLRRSFLLWRATHDKLPAQDVPRLTGMCLVFRFAPSLFTEC</sequence>
<dbReference type="EMBL" id="JXTC01000003">
    <property type="protein sequence ID" value="POO02850.1"/>
    <property type="molecule type" value="Genomic_DNA"/>
</dbReference>
<accession>A0A2P5FYI0</accession>
<name>A0A2P5FYI0_TREOI</name>
<dbReference type="InParanoid" id="A0A2P5FYI0"/>
<comment type="caution">
    <text evidence="1">The sequence shown here is derived from an EMBL/GenBank/DDBJ whole genome shotgun (WGS) entry which is preliminary data.</text>
</comment>
<dbReference type="Proteomes" id="UP000237000">
    <property type="component" value="Unassembled WGS sequence"/>
</dbReference>
<gene>
    <name evidence="1" type="ORF">TorRG33x02_009110</name>
</gene>
<protein>
    <submittedName>
        <fullName evidence="1">Uncharacterized protein</fullName>
    </submittedName>
</protein>
<evidence type="ECO:0000313" key="2">
    <source>
        <dbReference type="Proteomes" id="UP000237000"/>
    </source>
</evidence>